<dbReference type="InterPro" id="IPR044946">
    <property type="entry name" value="Restrct_endonuc_typeI_TRD_sf"/>
</dbReference>
<dbReference type="Gene3D" id="3.90.220.20">
    <property type="entry name" value="DNA methylase specificity domains"/>
    <property type="match status" value="2"/>
</dbReference>
<comment type="similarity">
    <text evidence="1">Belongs to the type-I restriction system S methylase family.</text>
</comment>
<keyword evidence="2" id="KW-0680">Restriction system</keyword>
<dbReference type="PANTHER" id="PTHR30408">
    <property type="entry name" value="TYPE-1 RESTRICTION ENZYME ECOKI SPECIFICITY PROTEIN"/>
    <property type="match status" value="1"/>
</dbReference>
<name>A0A2H1L2T3_9MICO</name>
<dbReference type="AlphaFoldDB" id="A0A2H1L2T3"/>
<evidence type="ECO:0000256" key="3">
    <source>
        <dbReference type="ARBA" id="ARBA00023125"/>
    </source>
</evidence>
<gene>
    <name evidence="5" type="ORF">BJEO58_00721</name>
</gene>
<evidence type="ECO:0000256" key="2">
    <source>
        <dbReference type="ARBA" id="ARBA00022747"/>
    </source>
</evidence>
<protein>
    <submittedName>
        <fullName evidence="5">Type I restriction enzyme, S subunit</fullName>
        <ecNumber evidence="5">3.1.21.3</ecNumber>
    </submittedName>
</protein>
<keyword evidence="6" id="KW-1185">Reference proteome</keyword>
<dbReference type="GO" id="GO:0009307">
    <property type="term" value="P:DNA restriction-modification system"/>
    <property type="evidence" value="ECO:0007669"/>
    <property type="project" value="UniProtKB-KW"/>
</dbReference>
<reference evidence="6" key="1">
    <citation type="submission" date="2017-03" db="EMBL/GenBank/DDBJ databases">
        <authorList>
            <person name="Monnet C."/>
        </authorList>
    </citation>
    <scope>NUCLEOTIDE SEQUENCE [LARGE SCALE GENOMIC DNA]</scope>
    <source>
        <strain evidence="6">SJ5-8</strain>
    </source>
</reference>
<dbReference type="GO" id="GO:0009035">
    <property type="term" value="F:type I site-specific deoxyribonuclease activity"/>
    <property type="evidence" value="ECO:0007669"/>
    <property type="project" value="UniProtKB-EC"/>
</dbReference>
<sequence>MSGWTRSTLADVVTLQRGHDLPAASRGKGQVPVIGSFGVTGFHDVPKYKGPGVAIGRSGASIGVATYVEDDYWPLNTALFVKDFKSSDPRWAFYLLDSIDFTAFNSGSAQPSLNRNYLANIEVNVPPVSEQRAIAATLGALDDKIESNRRKTQLAQELLRAQYRSWFSKYSPWGGRAPKSWQEGKLRDVVDAVRESIKPGVYADRPYIPIDAIPMNSVGLDGARPNDEARSSLFAFEKNDILVGAMRVYFHRVALAPFPGITRNTTFVLRPRLAQSLAYCLLTCDSDDTIAYAEATSKGSTMPYAVWDGALAEMPVLIPDPSALGAFEELTFALIEQIRDQLFETQTLIALRDSLLPELLSGRIRVPAEEAAA</sequence>
<dbReference type="InterPro" id="IPR000055">
    <property type="entry name" value="Restrct_endonuc_typeI_TRD"/>
</dbReference>
<accession>A0A2H1L2T3</accession>
<dbReference type="RefSeq" id="WP_101587844.1">
    <property type="nucleotide sequence ID" value="NZ_FXZM01000003.1"/>
</dbReference>
<dbReference type="SUPFAM" id="SSF116734">
    <property type="entry name" value="DNA methylase specificity domain"/>
    <property type="match status" value="2"/>
</dbReference>
<dbReference type="GO" id="GO:0003677">
    <property type="term" value="F:DNA binding"/>
    <property type="evidence" value="ECO:0007669"/>
    <property type="project" value="UniProtKB-KW"/>
</dbReference>
<dbReference type="InterPro" id="IPR052021">
    <property type="entry name" value="Type-I_RS_S_subunit"/>
</dbReference>
<proteinExistence type="inferred from homology"/>
<dbReference type="EC" id="3.1.21.3" evidence="5"/>
<evidence type="ECO:0000313" key="5">
    <source>
        <dbReference type="EMBL" id="SMY11139.1"/>
    </source>
</evidence>
<feature type="domain" description="Type I restriction modification DNA specificity" evidence="4">
    <location>
        <begin position="1"/>
        <end position="152"/>
    </location>
</feature>
<evidence type="ECO:0000313" key="6">
    <source>
        <dbReference type="Proteomes" id="UP000234462"/>
    </source>
</evidence>
<dbReference type="Proteomes" id="UP000234462">
    <property type="component" value="Unassembled WGS sequence"/>
</dbReference>
<keyword evidence="5" id="KW-0378">Hydrolase</keyword>
<keyword evidence="3" id="KW-0238">DNA-binding</keyword>
<dbReference type="PANTHER" id="PTHR30408:SF13">
    <property type="entry name" value="TYPE I RESTRICTION ENZYME HINDI SPECIFICITY SUBUNIT"/>
    <property type="match status" value="1"/>
</dbReference>
<dbReference type="Pfam" id="PF01420">
    <property type="entry name" value="Methylase_S"/>
    <property type="match status" value="1"/>
</dbReference>
<evidence type="ECO:0000259" key="4">
    <source>
        <dbReference type="Pfam" id="PF01420"/>
    </source>
</evidence>
<evidence type="ECO:0000256" key="1">
    <source>
        <dbReference type="ARBA" id="ARBA00010923"/>
    </source>
</evidence>
<dbReference type="EMBL" id="FXZM01000003">
    <property type="protein sequence ID" value="SMY11139.1"/>
    <property type="molecule type" value="Genomic_DNA"/>
</dbReference>
<organism evidence="5 6">
    <name type="scientific">Brevibacterium jeotgali</name>
    <dbReference type="NCBI Taxonomy" id="1262550"/>
    <lineage>
        <taxon>Bacteria</taxon>
        <taxon>Bacillati</taxon>
        <taxon>Actinomycetota</taxon>
        <taxon>Actinomycetes</taxon>
        <taxon>Micrococcales</taxon>
        <taxon>Brevibacteriaceae</taxon>
        <taxon>Brevibacterium</taxon>
    </lineage>
</organism>
<dbReference type="CDD" id="cd17267">
    <property type="entry name" value="RMtype1_S_EcoAO83I-TRD1-CR1_like"/>
    <property type="match status" value="1"/>
</dbReference>
<dbReference type="OrthoDB" id="9798929at2"/>